<gene>
    <name evidence="7" type="primary">tpiA</name>
    <name evidence="9" type="ORF">JCM16774_0505</name>
</gene>
<feature type="binding site" evidence="7">
    <location>
        <begin position="234"/>
        <end position="235"/>
    </location>
    <ligand>
        <name>substrate</name>
    </ligand>
</feature>
<evidence type="ECO:0000256" key="8">
    <source>
        <dbReference type="RuleBase" id="RU363013"/>
    </source>
</evidence>
<name>A0A510J8E1_9FUSO</name>
<dbReference type="GO" id="GO:0006096">
    <property type="term" value="P:glycolytic process"/>
    <property type="evidence" value="ECO:0007669"/>
    <property type="project" value="UniProtKB-UniRule"/>
</dbReference>
<keyword evidence="6 7" id="KW-0413">Isomerase</keyword>
<sequence length="253" mass="26971">MRRVIVAGNWKMNKTAKEAAKFISELKPLVTDVKKTGIVIGAPFTALESAVKEAAGSNVKIAAQNMNPNDNGAYTGEISPLMLKDLGVEYVILGHSERREYYGETDKFINEKVKAALKHGLKPILCVGEKLEERENGTTEKVVKEQTVGGLEGISAADMANVVIAYEPVWAIGTGKTASPAQAQEVHAFIRKLLTDLYGAEVAENVTVQYGGSMKADNAFELISQKDIDGGLVGGASLEAGSFAEIIKAGDSI</sequence>
<dbReference type="HAMAP" id="MF_00147_B">
    <property type="entry name" value="TIM_B"/>
    <property type="match status" value="1"/>
</dbReference>
<dbReference type="PROSITE" id="PS00171">
    <property type="entry name" value="TIM_1"/>
    <property type="match status" value="1"/>
</dbReference>
<dbReference type="PROSITE" id="PS51440">
    <property type="entry name" value="TIM_2"/>
    <property type="match status" value="1"/>
</dbReference>
<dbReference type="InterPro" id="IPR013785">
    <property type="entry name" value="Aldolase_TIM"/>
</dbReference>
<feature type="binding site" evidence="7">
    <location>
        <position position="173"/>
    </location>
    <ligand>
        <name>substrate</name>
    </ligand>
</feature>
<evidence type="ECO:0000256" key="5">
    <source>
        <dbReference type="ARBA" id="ARBA00023152"/>
    </source>
</evidence>
<comment type="similarity">
    <text evidence="2 7 8">Belongs to the triosephosphate isomerase family.</text>
</comment>
<evidence type="ECO:0000256" key="3">
    <source>
        <dbReference type="ARBA" id="ARBA00022432"/>
    </source>
</evidence>
<dbReference type="EC" id="5.3.1.1" evidence="7 8"/>
<dbReference type="PANTHER" id="PTHR21139">
    <property type="entry name" value="TRIOSEPHOSPHATE ISOMERASE"/>
    <property type="match status" value="1"/>
</dbReference>
<dbReference type="AlphaFoldDB" id="A0A510J8E1"/>
<feature type="active site" description="Proton acceptor" evidence="7">
    <location>
        <position position="167"/>
    </location>
</feature>
<dbReference type="NCBIfam" id="TIGR00419">
    <property type="entry name" value="tim"/>
    <property type="match status" value="1"/>
</dbReference>
<dbReference type="UniPathway" id="UPA00109">
    <property type="reaction ID" value="UER00189"/>
</dbReference>
<dbReference type="STRING" id="714315.GCA_000516535_00508"/>
<dbReference type="GO" id="GO:0005829">
    <property type="term" value="C:cytosol"/>
    <property type="evidence" value="ECO:0007669"/>
    <property type="project" value="TreeGrafter"/>
</dbReference>
<dbReference type="Pfam" id="PF00121">
    <property type="entry name" value="TIM"/>
    <property type="match status" value="1"/>
</dbReference>
<evidence type="ECO:0000256" key="4">
    <source>
        <dbReference type="ARBA" id="ARBA00022490"/>
    </source>
</evidence>
<keyword evidence="3 7" id="KW-0312">Gluconeogenesis</keyword>
<dbReference type="RefSeq" id="WP_026737116.1">
    <property type="nucleotide sequence ID" value="NZ_AP019822.1"/>
</dbReference>
<dbReference type="EMBL" id="AP019822">
    <property type="protein sequence ID" value="BBM35580.1"/>
    <property type="molecule type" value="Genomic_DNA"/>
</dbReference>
<feature type="binding site" evidence="7">
    <location>
        <position position="213"/>
    </location>
    <ligand>
        <name>substrate</name>
    </ligand>
</feature>
<dbReference type="KEGG" id="lgo:JCM16774_0505"/>
<dbReference type="Proteomes" id="UP000321606">
    <property type="component" value="Chromosome"/>
</dbReference>
<comment type="function">
    <text evidence="7">Involved in the gluconeogenesis. Catalyzes stereospecifically the conversion of dihydroxyacetone phosphate (DHAP) to D-glyceraldehyde-3-phosphate (G3P).</text>
</comment>
<evidence type="ECO:0000256" key="6">
    <source>
        <dbReference type="ARBA" id="ARBA00023235"/>
    </source>
</evidence>
<comment type="subunit">
    <text evidence="7 8">Homodimer.</text>
</comment>
<evidence type="ECO:0000256" key="2">
    <source>
        <dbReference type="ARBA" id="ARBA00007422"/>
    </source>
</evidence>
<organism evidence="9 10">
    <name type="scientific">Pseudoleptotrichia goodfellowii</name>
    <dbReference type="NCBI Taxonomy" id="157692"/>
    <lineage>
        <taxon>Bacteria</taxon>
        <taxon>Fusobacteriati</taxon>
        <taxon>Fusobacteriota</taxon>
        <taxon>Fusobacteriia</taxon>
        <taxon>Fusobacteriales</taxon>
        <taxon>Leptotrichiaceae</taxon>
        <taxon>Pseudoleptotrichia</taxon>
    </lineage>
</organism>
<dbReference type="InterPro" id="IPR022896">
    <property type="entry name" value="TrioseP_Isoase_bac/euk"/>
</dbReference>
<keyword evidence="4 7" id="KW-0963">Cytoplasm</keyword>
<comment type="pathway">
    <text evidence="7 8">Carbohydrate biosynthesis; gluconeogenesis.</text>
</comment>
<evidence type="ECO:0000313" key="9">
    <source>
        <dbReference type="EMBL" id="BBM35580.1"/>
    </source>
</evidence>
<dbReference type="GO" id="GO:0046166">
    <property type="term" value="P:glyceraldehyde-3-phosphate biosynthetic process"/>
    <property type="evidence" value="ECO:0007669"/>
    <property type="project" value="TreeGrafter"/>
</dbReference>
<protein>
    <recommendedName>
        <fullName evidence="7 8">Triosephosphate isomerase</fullName>
        <shortName evidence="7">TIM</shortName>
        <shortName evidence="7">TPI</shortName>
        <ecNumber evidence="7 8">5.3.1.1</ecNumber>
    </recommendedName>
    <alternativeName>
        <fullName evidence="7">Triose-phosphate isomerase</fullName>
    </alternativeName>
</protein>
<comment type="catalytic activity">
    <reaction evidence="7 8">
        <text>D-glyceraldehyde 3-phosphate = dihydroxyacetone phosphate</text>
        <dbReference type="Rhea" id="RHEA:18585"/>
        <dbReference type="ChEBI" id="CHEBI:57642"/>
        <dbReference type="ChEBI" id="CHEBI:59776"/>
        <dbReference type="EC" id="5.3.1.1"/>
    </reaction>
</comment>
<dbReference type="UniPathway" id="UPA00138"/>
<dbReference type="CDD" id="cd00311">
    <property type="entry name" value="TIM"/>
    <property type="match status" value="1"/>
</dbReference>
<feature type="active site" description="Electrophile" evidence="7">
    <location>
        <position position="95"/>
    </location>
</feature>
<dbReference type="Gene3D" id="3.20.20.70">
    <property type="entry name" value="Aldolase class I"/>
    <property type="match status" value="1"/>
</dbReference>
<proteinExistence type="inferred from homology"/>
<feature type="binding site" evidence="7">
    <location>
        <begin position="9"/>
        <end position="11"/>
    </location>
    <ligand>
        <name>substrate</name>
    </ligand>
</feature>
<dbReference type="InterPro" id="IPR020861">
    <property type="entry name" value="Triosephosphate_isomerase_AS"/>
</dbReference>
<evidence type="ECO:0000313" key="10">
    <source>
        <dbReference type="Proteomes" id="UP000321606"/>
    </source>
</evidence>
<dbReference type="InterPro" id="IPR035990">
    <property type="entry name" value="TIM_sf"/>
</dbReference>
<dbReference type="GO" id="GO:0004807">
    <property type="term" value="F:triose-phosphate isomerase activity"/>
    <property type="evidence" value="ECO:0007669"/>
    <property type="project" value="UniProtKB-UniRule"/>
</dbReference>
<keyword evidence="5 7" id="KW-0324">Glycolysis</keyword>
<comment type="subcellular location">
    <subcellularLocation>
        <location evidence="7 8">Cytoplasm</location>
    </subcellularLocation>
</comment>
<evidence type="ECO:0000256" key="1">
    <source>
        <dbReference type="ARBA" id="ARBA00004680"/>
    </source>
</evidence>
<reference evidence="9 10" key="1">
    <citation type="submission" date="2019-07" db="EMBL/GenBank/DDBJ databases">
        <title>Complete Genome Sequence of Leptotrichia goodfellowii Strain JCM 16774.</title>
        <authorList>
            <person name="Watanabe S."/>
            <person name="Cui L."/>
        </authorList>
    </citation>
    <scope>NUCLEOTIDE SEQUENCE [LARGE SCALE GENOMIC DNA]</scope>
    <source>
        <strain evidence="9 10">JCM16774</strain>
    </source>
</reference>
<dbReference type="InterPro" id="IPR000652">
    <property type="entry name" value="Triosephosphate_isomerase"/>
</dbReference>
<dbReference type="GO" id="GO:0006094">
    <property type="term" value="P:gluconeogenesis"/>
    <property type="evidence" value="ECO:0007669"/>
    <property type="project" value="UniProtKB-UniRule"/>
</dbReference>
<dbReference type="PANTHER" id="PTHR21139:SF42">
    <property type="entry name" value="TRIOSEPHOSPHATE ISOMERASE"/>
    <property type="match status" value="1"/>
</dbReference>
<evidence type="ECO:0000256" key="7">
    <source>
        <dbReference type="HAMAP-Rule" id="MF_00147"/>
    </source>
</evidence>
<dbReference type="OrthoDB" id="9809429at2"/>
<comment type="pathway">
    <text evidence="1 7 8">Carbohydrate degradation; glycolysis; D-glyceraldehyde 3-phosphate from glycerone phosphate: step 1/1.</text>
</comment>
<dbReference type="GO" id="GO:0019563">
    <property type="term" value="P:glycerol catabolic process"/>
    <property type="evidence" value="ECO:0007669"/>
    <property type="project" value="TreeGrafter"/>
</dbReference>
<dbReference type="FunFam" id="3.20.20.70:FF:000016">
    <property type="entry name" value="Triosephosphate isomerase"/>
    <property type="match status" value="1"/>
</dbReference>
<dbReference type="SUPFAM" id="SSF51351">
    <property type="entry name" value="Triosephosphate isomerase (TIM)"/>
    <property type="match status" value="1"/>
</dbReference>
<accession>A0A510J8E1</accession>